<keyword evidence="5" id="KW-0572">Peptidoglycan-anchor</keyword>
<dbReference type="EMBL" id="LR962863">
    <property type="protein sequence ID" value="CAD7359198.1"/>
    <property type="molecule type" value="Genomic_DNA"/>
</dbReference>
<evidence type="ECO:0000256" key="3">
    <source>
        <dbReference type="ARBA" id="ARBA00022525"/>
    </source>
</evidence>
<comment type="subcellular location">
    <subcellularLocation>
        <location evidence="1">Secreted</location>
        <location evidence="1">Cell wall</location>
        <topology evidence="1">Peptidoglycan-anchor</topology>
    </subcellularLocation>
</comment>
<evidence type="ECO:0000256" key="4">
    <source>
        <dbReference type="ARBA" id="ARBA00022729"/>
    </source>
</evidence>
<dbReference type="InterPro" id="IPR019931">
    <property type="entry name" value="LPXTG_anchor"/>
</dbReference>
<keyword evidence="2" id="KW-0134">Cell wall</keyword>
<dbReference type="EMBL" id="POVK01000038">
    <property type="protein sequence ID" value="NHA34834.1"/>
    <property type="molecule type" value="Genomic_DNA"/>
</dbReference>
<evidence type="ECO:0000256" key="6">
    <source>
        <dbReference type="SAM" id="MobiDB-lite"/>
    </source>
</evidence>
<dbReference type="Proteomes" id="UP000264146">
    <property type="component" value="Chromosome"/>
</dbReference>
<dbReference type="EMBL" id="UHEF01000001">
    <property type="protein sequence ID" value="SUM87849.1"/>
    <property type="molecule type" value="Genomic_DNA"/>
</dbReference>
<sequence>MNAPVENVAKSETYTLSNKNHQEKNNKHEKMNELPKTGQSESKSPLLISALFTALGALLLRRLK</sequence>
<proteinExistence type="predicted"/>
<name>A0A7Z7QP48_STASC</name>
<dbReference type="Proteomes" id="UP000572988">
    <property type="component" value="Unassembled WGS sequence"/>
</dbReference>
<reference evidence="10" key="2">
    <citation type="submission" date="2018-06" db="EMBL/GenBank/DDBJ databases">
        <authorList>
            <consortium name="Pathogen Informatics"/>
            <person name="Doyle S."/>
        </authorList>
    </citation>
    <scope>NUCLEOTIDE SEQUENCE [LARGE SCALE GENOMIC DNA]</scope>
    <source>
        <strain evidence="10">NCTC12218</strain>
    </source>
</reference>
<dbReference type="AlphaFoldDB" id="A0A7Z7QP48"/>
<evidence type="ECO:0000256" key="1">
    <source>
        <dbReference type="ARBA" id="ARBA00004168"/>
    </source>
</evidence>
<protein>
    <recommendedName>
        <fullName evidence="7">Gram-positive cocci surface proteins LPxTG domain-containing protein</fullName>
    </recommendedName>
</protein>
<evidence type="ECO:0000256" key="5">
    <source>
        <dbReference type="ARBA" id="ARBA00023088"/>
    </source>
</evidence>
<reference evidence="9 12" key="1">
    <citation type="submission" date="2018-01" db="EMBL/GenBank/DDBJ databases">
        <title>Complete genome sequence of Staphylococcus Scheliferi isolated from human.</title>
        <authorList>
            <person name="Abouelkhair M.A."/>
            <person name="Bemis D.A."/>
            <person name="Kania S.A."/>
        </authorList>
    </citation>
    <scope>NUCLEOTIDE SEQUENCE [LARGE SCALE GENOMIC DNA]</scope>
    <source>
        <strain evidence="9 12">ATCC 43808</strain>
    </source>
</reference>
<dbReference type="Pfam" id="PF00746">
    <property type="entry name" value="Gram_pos_anchor"/>
    <property type="match status" value="1"/>
</dbReference>
<feature type="domain" description="Gram-positive cocci surface proteins LPxTG" evidence="7">
    <location>
        <begin position="34"/>
        <end position="64"/>
    </location>
</feature>
<evidence type="ECO:0000313" key="10">
    <source>
        <dbReference type="EMBL" id="SUM87849.1"/>
    </source>
</evidence>
<organism evidence="10">
    <name type="scientific">Staphylococcus schleiferi</name>
    <dbReference type="NCBI Taxonomy" id="1295"/>
    <lineage>
        <taxon>Bacteria</taxon>
        <taxon>Bacillati</taxon>
        <taxon>Bacillota</taxon>
        <taxon>Bacilli</taxon>
        <taxon>Bacillales</taxon>
        <taxon>Staphylococcaceae</taxon>
        <taxon>Staphylococcus</taxon>
    </lineage>
</organism>
<evidence type="ECO:0000313" key="9">
    <source>
        <dbReference type="EMBL" id="NHA34834.1"/>
    </source>
</evidence>
<evidence type="ECO:0000313" key="12">
    <source>
        <dbReference type="Proteomes" id="UP000572988"/>
    </source>
</evidence>
<evidence type="ECO:0000313" key="8">
    <source>
        <dbReference type="EMBL" id="CAD7359198.1"/>
    </source>
</evidence>
<dbReference type="GeneID" id="93789518"/>
<feature type="compositionally biased region" description="Basic and acidic residues" evidence="6">
    <location>
        <begin position="20"/>
        <end position="33"/>
    </location>
</feature>
<dbReference type="RefSeq" id="WP_081635206.1">
    <property type="nucleotide sequence ID" value="NZ_CABKRV010000002.1"/>
</dbReference>
<dbReference type="NCBIfam" id="TIGR01167">
    <property type="entry name" value="LPXTG_anchor"/>
    <property type="match status" value="1"/>
</dbReference>
<evidence type="ECO:0000259" key="7">
    <source>
        <dbReference type="PROSITE" id="PS50847"/>
    </source>
</evidence>
<keyword evidence="3" id="KW-0964">Secreted</keyword>
<evidence type="ECO:0000313" key="11">
    <source>
        <dbReference type="Proteomes" id="UP000264146"/>
    </source>
</evidence>
<evidence type="ECO:0000256" key="2">
    <source>
        <dbReference type="ARBA" id="ARBA00022512"/>
    </source>
</evidence>
<accession>A0A7Z7QP48</accession>
<reference evidence="8 11" key="3">
    <citation type="submission" date="2020-11" db="EMBL/GenBank/DDBJ databases">
        <authorList>
            <consortium name="Pathogen Informatics"/>
        </authorList>
    </citation>
    <scope>NUCLEOTIDE SEQUENCE [LARGE SCALE GENOMIC DNA]</scope>
    <source>
        <strain evidence="8 11">NCTC12218</strain>
    </source>
</reference>
<feature type="region of interest" description="Disordered" evidence="6">
    <location>
        <begin position="1"/>
        <end position="42"/>
    </location>
</feature>
<keyword evidence="4" id="KW-0732">Signal</keyword>
<gene>
    <name evidence="9" type="ORF">C1O36_10175</name>
    <name evidence="10" type="ORF">NCTC12218_00799</name>
</gene>
<keyword evidence="12" id="KW-1185">Reference proteome</keyword>
<dbReference type="PROSITE" id="PS50847">
    <property type="entry name" value="GRAM_POS_ANCHORING"/>
    <property type="match status" value="1"/>
</dbReference>